<dbReference type="Proteomes" id="UP000198528">
    <property type="component" value="Unassembled WGS sequence"/>
</dbReference>
<dbReference type="PANTHER" id="PTHR37694:SF1">
    <property type="entry name" value="SLR8022 PROTEIN"/>
    <property type="match status" value="1"/>
</dbReference>
<organism evidence="2 3">
    <name type="scientific">Parafannyhessea umbonata</name>
    <dbReference type="NCBI Taxonomy" id="604330"/>
    <lineage>
        <taxon>Bacteria</taxon>
        <taxon>Bacillati</taxon>
        <taxon>Actinomycetota</taxon>
        <taxon>Coriobacteriia</taxon>
        <taxon>Coriobacteriales</taxon>
        <taxon>Atopobiaceae</taxon>
        <taxon>Parafannyhessea</taxon>
    </lineage>
</organism>
<feature type="domain" description="Cupin type-2" evidence="1">
    <location>
        <begin position="148"/>
        <end position="212"/>
    </location>
</feature>
<gene>
    <name evidence="2" type="ORF">SAMN04487824_11235</name>
</gene>
<protein>
    <submittedName>
        <fullName evidence="2">Cupin domain-containing protein</fullName>
    </submittedName>
</protein>
<keyword evidence="3" id="KW-1185">Reference proteome</keyword>
<dbReference type="SUPFAM" id="SSF51182">
    <property type="entry name" value="RmlC-like cupins"/>
    <property type="match status" value="2"/>
</dbReference>
<dbReference type="PANTHER" id="PTHR37694">
    <property type="entry name" value="SLR8022 PROTEIN"/>
    <property type="match status" value="1"/>
</dbReference>
<dbReference type="Gene3D" id="2.60.120.10">
    <property type="entry name" value="Jelly Rolls"/>
    <property type="match status" value="2"/>
</dbReference>
<dbReference type="CDD" id="cd02230">
    <property type="entry name" value="cupin_HP0902-like"/>
    <property type="match status" value="1"/>
</dbReference>
<name>A0A1G6L773_9ACTN</name>
<dbReference type="InterPro" id="IPR014710">
    <property type="entry name" value="RmlC-like_jellyroll"/>
</dbReference>
<evidence type="ECO:0000259" key="1">
    <source>
        <dbReference type="Pfam" id="PF07883"/>
    </source>
</evidence>
<dbReference type="InterPro" id="IPR013096">
    <property type="entry name" value="Cupin_2"/>
</dbReference>
<dbReference type="RefSeq" id="WP_090846638.1">
    <property type="nucleotide sequence ID" value="NZ_FMZL01000012.1"/>
</dbReference>
<proteinExistence type="predicted"/>
<reference evidence="3" key="1">
    <citation type="submission" date="2016-10" db="EMBL/GenBank/DDBJ databases">
        <authorList>
            <person name="Varghese N."/>
            <person name="Submissions S."/>
        </authorList>
    </citation>
    <scope>NUCLEOTIDE SEQUENCE [LARGE SCALE GENOMIC DNA]</scope>
    <source>
        <strain evidence="3">DSM 22619</strain>
    </source>
</reference>
<evidence type="ECO:0000313" key="2">
    <source>
        <dbReference type="EMBL" id="SDC39179.1"/>
    </source>
</evidence>
<dbReference type="EMBL" id="FMZL01000012">
    <property type="protein sequence ID" value="SDC39179.1"/>
    <property type="molecule type" value="Genomic_DNA"/>
</dbReference>
<evidence type="ECO:0000313" key="3">
    <source>
        <dbReference type="Proteomes" id="UP000198528"/>
    </source>
</evidence>
<dbReference type="AlphaFoldDB" id="A0A1G6L773"/>
<dbReference type="Pfam" id="PF07883">
    <property type="entry name" value="Cupin_2"/>
    <property type="match status" value="1"/>
</dbReference>
<accession>A0A1G6L773</accession>
<sequence>MRETAGRTFSIAKEHPATPGCTTSFAVHEGTGLAVSYFSLAAGTDISAETHPQHKLLMVADGSMDVDAGDGARHVAAGESILVSAGATVGMATQEGCTYTELNMERETIMNQAVKAGDVFRLGELLPYQDGTIVNMDVAHNDGMKLALMSFDAGCGLSEHSAPGEALVFALDGEGVIGYEGQEHVIHAGECFKFDKNGRHCVRAEKRFKMALLLTLQ</sequence>
<dbReference type="STRING" id="604330.SAMN04489857_0098"/>
<dbReference type="InterPro" id="IPR011051">
    <property type="entry name" value="RmlC_Cupin_sf"/>
</dbReference>